<feature type="coiled-coil region" evidence="1">
    <location>
        <begin position="19"/>
        <end position="104"/>
    </location>
</feature>
<feature type="region of interest" description="Disordered" evidence="2">
    <location>
        <begin position="299"/>
        <end position="322"/>
    </location>
</feature>
<gene>
    <name evidence="3" type="ORF">CBR_g22375</name>
</gene>
<dbReference type="Gramene" id="GBG61578">
    <property type="protein sequence ID" value="GBG61578"/>
    <property type="gene ID" value="CBR_g22375"/>
</dbReference>
<proteinExistence type="predicted"/>
<organism evidence="3 4">
    <name type="scientific">Chara braunii</name>
    <name type="common">Braun's stonewort</name>
    <dbReference type="NCBI Taxonomy" id="69332"/>
    <lineage>
        <taxon>Eukaryota</taxon>
        <taxon>Viridiplantae</taxon>
        <taxon>Streptophyta</taxon>
        <taxon>Charophyceae</taxon>
        <taxon>Charales</taxon>
        <taxon>Characeae</taxon>
        <taxon>Chara</taxon>
    </lineage>
</organism>
<feature type="region of interest" description="Disordered" evidence="2">
    <location>
        <begin position="246"/>
        <end position="275"/>
    </location>
</feature>
<evidence type="ECO:0000313" key="3">
    <source>
        <dbReference type="EMBL" id="GBG61578.1"/>
    </source>
</evidence>
<feature type="compositionally biased region" description="Pro residues" evidence="2">
    <location>
        <begin position="312"/>
        <end position="322"/>
    </location>
</feature>
<keyword evidence="4" id="KW-1185">Reference proteome</keyword>
<protein>
    <submittedName>
        <fullName evidence="3">Uncharacterized protein</fullName>
    </submittedName>
</protein>
<accession>A0A388JUV4</accession>
<feature type="region of interest" description="Disordered" evidence="2">
    <location>
        <begin position="119"/>
        <end position="142"/>
    </location>
</feature>
<dbReference type="AlphaFoldDB" id="A0A388JUV4"/>
<dbReference type="Proteomes" id="UP000265515">
    <property type="component" value="Unassembled WGS sequence"/>
</dbReference>
<keyword evidence="1" id="KW-0175">Coiled coil</keyword>
<comment type="caution">
    <text evidence="3">The sequence shown here is derived from an EMBL/GenBank/DDBJ whole genome shotgun (WGS) entry which is preliminary data.</text>
</comment>
<name>A0A388JUV4_CHABU</name>
<evidence type="ECO:0000313" key="4">
    <source>
        <dbReference type="Proteomes" id="UP000265515"/>
    </source>
</evidence>
<sequence length="322" mass="35330">MREDLNSRWEMVCEKIDQKDKVNNEVAKLREEVARMAQKNDVEKPSSSMAKTVIEEDVVERLKREQEELRAAADRWFALLEERLSALTKAKEEAEANAEVWKAEALRPGNKRGSIAVGQTHVSHARVRQRSTSSGLPTEPRVNPQIKGIVERHNMEVVLLKEMRLKDVNGDENGFREQLRRQAMAIMAGLSDVQHRQILLGGFALSPTPASHDIGNHDAPPCLSPVTPASGGQTVSLSHEIGCTTPPPHTGVMNRPEGQPPCSNSGSSSGGVQGVEQEPADEYIINRLIRDVEGGTFPGANFIVDAGDRQQRPPPTPPAGAW</sequence>
<reference evidence="3 4" key="1">
    <citation type="journal article" date="2018" name="Cell">
        <title>The Chara Genome: Secondary Complexity and Implications for Plant Terrestrialization.</title>
        <authorList>
            <person name="Nishiyama T."/>
            <person name="Sakayama H."/>
            <person name="Vries J.D."/>
            <person name="Buschmann H."/>
            <person name="Saint-Marcoux D."/>
            <person name="Ullrich K.K."/>
            <person name="Haas F.B."/>
            <person name="Vanderstraeten L."/>
            <person name="Becker D."/>
            <person name="Lang D."/>
            <person name="Vosolsobe S."/>
            <person name="Rombauts S."/>
            <person name="Wilhelmsson P.K.I."/>
            <person name="Janitza P."/>
            <person name="Kern R."/>
            <person name="Heyl A."/>
            <person name="Rumpler F."/>
            <person name="Villalobos L.I.A.C."/>
            <person name="Clay J.M."/>
            <person name="Skokan R."/>
            <person name="Toyoda A."/>
            <person name="Suzuki Y."/>
            <person name="Kagoshima H."/>
            <person name="Schijlen E."/>
            <person name="Tajeshwar N."/>
            <person name="Catarino B."/>
            <person name="Hetherington A.J."/>
            <person name="Saltykova A."/>
            <person name="Bonnot C."/>
            <person name="Breuninger H."/>
            <person name="Symeonidi A."/>
            <person name="Radhakrishnan G.V."/>
            <person name="Van Nieuwerburgh F."/>
            <person name="Deforce D."/>
            <person name="Chang C."/>
            <person name="Karol K.G."/>
            <person name="Hedrich R."/>
            <person name="Ulvskov P."/>
            <person name="Glockner G."/>
            <person name="Delwiche C.F."/>
            <person name="Petrasek J."/>
            <person name="Van de Peer Y."/>
            <person name="Friml J."/>
            <person name="Beilby M."/>
            <person name="Dolan L."/>
            <person name="Kohara Y."/>
            <person name="Sugano S."/>
            <person name="Fujiyama A."/>
            <person name="Delaux P.-M."/>
            <person name="Quint M."/>
            <person name="TheiBen G."/>
            <person name="Hagemann M."/>
            <person name="Harholt J."/>
            <person name="Dunand C."/>
            <person name="Zachgo S."/>
            <person name="Langdale J."/>
            <person name="Maumus F."/>
            <person name="Straeten D.V.D."/>
            <person name="Gould S.B."/>
            <person name="Rensing S.A."/>
        </authorList>
    </citation>
    <scope>NUCLEOTIDE SEQUENCE [LARGE SCALE GENOMIC DNA]</scope>
    <source>
        <strain evidence="3 4">S276</strain>
    </source>
</reference>
<evidence type="ECO:0000256" key="2">
    <source>
        <dbReference type="SAM" id="MobiDB-lite"/>
    </source>
</evidence>
<dbReference type="EMBL" id="BFEA01000021">
    <property type="protein sequence ID" value="GBG61578.1"/>
    <property type="molecule type" value="Genomic_DNA"/>
</dbReference>
<evidence type="ECO:0000256" key="1">
    <source>
        <dbReference type="SAM" id="Coils"/>
    </source>
</evidence>